<dbReference type="GO" id="GO:0004645">
    <property type="term" value="F:1,4-alpha-oligoglucan phosphorylase activity"/>
    <property type="evidence" value="ECO:0007669"/>
    <property type="project" value="InterPro"/>
</dbReference>
<keyword evidence="4" id="KW-0808">Transferase</keyword>
<sequence>MIDKKRGRLTLPSEANFYDETCEMLEKLGADAIRDSDGTYLPDEIKDIEGVDIYTNFFPTRGHNEFAETVPFERSRFFLISDFVTATSDITKIDFLKGYYKKQLIADYDYDPKKWWQVYDRSTGEVVDPSNWEIDKEKDIVSVKTIPYHVYTVNFLAYGIWDPVQMYNHITNDWGDEVAHHIPFDVRYEKSSEFVEKNLEKWLQENPKTNVVRFTTFFYQFSLFFNEDAKEKYVDWFGYSNSVSPEAMIAFEKEYGYRLTSEDFVDQGFYNSNYRIPSKKYLDYIDFQQRFVSNKAKKLVDLVHKYGKKAIMFLGDHWIGTEPYGKYFKNIGLDGVVGSVGDGATLRIISDIDVPMTEGRFLPYFFPDEFYEGNDPSIEAKDNWVKARRALLRNPLDRIGYGGYLSLAYKFPKFIDYITKVADEFREIYDISSKAKPYKACKVAILNSWGSIRTWGAYVVAHGKWFKLAYSYSGIIEALSGMDMDVKFINFEDVKKGIDKDIDVIINAGDAYTAFSGGENFLDPEVLANIRKFVYEGGGFIGIGEPSAYQHQGRFFQLADVLGVDVEKGFSQGFDRYFTQETKDHFITKYLKEYKYGEEKPNVYAINEKTQILKYENNEVYMAANDYGKGRSFYAMGLSYSLENTRLLKRAIHYVSHKEDILEKYFAKDIRLEVTAYPEISKYCVINNSNEKVKSIVYDGDKNAHEIEIDAGEIIWFEE</sequence>
<dbReference type="Gene3D" id="3.40.50.880">
    <property type="match status" value="1"/>
</dbReference>
<dbReference type="Gene3D" id="3.20.20.80">
    <property type="entry name" value="Glycosidases"/>
    <property type="match status" value="1"/>
</dbReference>
<keyword evidence="4" id="KW-0328">Glycosyltransferase</keyword>
<evidence type="ECO:0000259" key="2">
    <source>
        <dbReference type="Pfam" id="PF17385"/>
    </source>
</evidence>
<dbReference type="EC" id="2.4.1.211" evidence="4"/>
<dbReference type="EMBL" id="CACRSW010000030">
    <property type="protein sequence ID" value="VYT15714.1"/>
    <property type="molecule type" value="Genomic_DNA"/>
</dbReference>
<dbReference type="InterPro" id="IPR029062">
    <property type="entry name" value="Class_I_gatase-like"/>
</dbReference>
<dbReference type="NCBIfam" id="TIGR02336">
    <property type="entry name" value="1,3-beta-galactosyl-N-acetylhexosamine phosphorylase"/>
    <property type="match status" value="1"/>
</dbReference>
<proteinExistence type="predicted"/>
<dbReference type="Gene3D" id="2.60.40.1180">
    <property type="entry name" value="Golgi alpha-mannosidase II"/>
    <property type="match status" value="1"/>
</dbReference>
<evidence type="ECO:0000259" key="3">
    <source>
        <dbReference type="Pfam" id="PF17386"/>
    </source>
</evidence>
<dbReference type="InterPro" id="IPR013783">
    <property type="entry name" value="Ig-like_fold"/>
</dbReference>
<name>A0A6N2UAY8_9FIRM</name>
<dbReference type="SUPFAM" id="SSF52317">
    <property type="entry name" value="Class I glutamine amidotransferase-like"/>
    <property type="match status" value="1"/>
</dbReference>
<evidence type="ECO:0000313" key="4">
    <source>
        <dbReference type="EMBL" id="VYT15714.1"/>
    </source>
</evidence>
<dbReference type="InterPro" id="IPR035363">
    <property type="entry name" value="LBP_M"/>
</dbReference>
<dbReference type="Gene3D" id="2.60.40.10">
    <property type="entry name" value="Immunoglobulins"/>
    <property type="match status" value="1"/>
</dbReference>
<feature type="domain" description="Lacto-N-biose phosphorylase C-terminal" evidence="3">
    <location>
        <begin position="665"/>
        <end position="717"/>
    </location>
</feature>
<dbReference type="InterPro" id="IPR035080">
    <property type="entry name" value="Lact_bio_phlase-like_N"/>
</dbReference>
<dbReference type="InterPro" id="IPR013780">
    <property type="entry name" value="Glyco_hydro_b"/>
</dbReference>
<dbReference type="InterPro" id="IPR035356">
    <property type="entry name" value="LBP_C"/>
</dbReference>
<dbReference type="Pfam" id="PF09508">
    <property type="entry name" value="Lact_bio_phlase"/>
    <property type="match status" value="1"/>
</dbReference>
<dbReference type="Pfam" id="PF17385">
    <property type="entry name" value="LBP_M"/>
    <property type="match status" value="1"/>
</dbReference>
<dbReference type="InterPro" id="IPR012711">
    <property type="entry name" value="Lacto-N-biose_phosphorylase"/>
</dbReference>
<accession>A0A6N2UAY8</accession>
<reference evidence="4" key="1">
    <citation type="submission" date="2019-11" db="EMBL/GenBank/DDBJ databases">
        <authorList>
            <person name="Feng L."/>
        </authorList>
    </citation>
    <scope>NUCLEOTIDE SEQUENCE</scope>
    <source>
        <strain evidence="4">AvaginalisLFYP127</strain>
    </source>
</reference>
<dbReference type="RefSeq" id="WP_156329463.1">
    <property type="nucleotide sequence ID" value="NZ_CACRSW010000030.1"/>
</dbReference>
<feature type="domain" description="Lacto-N-biose phosphorylase central" evidence="2">
    <location>
        <begin position="442"/>
        <end position="660"/>
    </location>
</feature>
<feature type="domain" description="Lacto-N-biose phosphorylase-like N-terminal TIM barrel" evidence="1">
    <location>
        <begin position="7"/>
        <end position="439"/>
    </location>
</feature>
<evidence type="ECO:0000259" key="1">
    <source>
        <dbReference type="Pfam" id="PF09508"/>
    </source>
</evidence>
<organism evidence="4">
    <name type="scientific">Anaerococcus vaginalis</name>
    <dbReference type="NCBI Taxonomy" id="33037"/>
    <lineage>
        <taxon>Bacteria</taxon>
        <taxon>Bacillati</taxon>
        <taxon>Bacillota</taxon>
        <taxon>Tissierellia</taxon>
        <taxon>Tissierellales</taxon>
        <taxon>Peptoniphilaceae</taxon>
        <taxon>Anaerococcus</taxon>
    </lineage>
</organism>
<dbReference type="AlphaFoldDB" id="A0A6N2UAY8"/>
<dbReference type="Pfam" id="PF17386">
    <property type="entry name" value="LBP_C"/>
    <property type="match status" value="1"/>
</dbReference>
<dbReference type="GO" id="GO:0050500">
    <property type="term" value="F:1,3-beta-galactosyl-N-acetylhexosamine phosphorylase activity"/>
    <property type="evidence" value="ECO:0007669"/>
    <property type="project" value="UniProtKB-EC"/>
</dbReference>
<gene>
    <name evidence="4" type="primary">lnpA</name>
    <name evidence="4" type="ORF">AVLFYP127_01064</name>
</gene>
<protein>
    <submittedName>
        <fullName evidence="4">1,3-beta-galactosyl-N-acetylhexosamine phosphorylase</fullName>
        <ecNumber evidence="4">2.4.1.211</ecNumber>
    </submittedName>
</protein>